<evidence type="ECO:0000256" key="13">
    <source>
        <dbReference type="ARBA" id="ARBA00023157"/>
    </source>
</evidence>
<accession>A0A9J6AWJ9</accession>
<keyword evidence="6 21" id="KW-0732">Signal</keyword>
<evidence type="ECO:0000256" key="7">
    <source>
        <dbReference type="ARBA" id="ARBA00022734"/>
    </source>
</evidence>
<dbReference type="InterPro" id="IPR008271">
    <property type="entry name" value="Ser/Thr_kinase_AS"/>
</dbReference>
<comment type="similarity">
    <text evidence="18">Belongs to the protein kinase superfamily. Ser/Thr protein kinase family.</text>
</comment>
<dbReference type="FunFam" id="2.90.10.30:FF:000001">
    <property type="entry name" value="Serine/threonine-protein kinase"/>
    <property type="match status" value="1"/>
</dbReference>
<dbReference type="FunFam" id="1.10.510.10:FF:000237">
    <property type="entry name" value="G-type lectin S-receptor-like serine/threonine-protein kinase"/>
    <property type="match status" value="1"/>
</dbReference>
<organism evidence="25 26">
    <name type="scientific">Solanum commersonii</name>
    <name type="common">Commerson's wild potato</name>
    <name type="synonym">Commerson's nightshade</name>
    <dbReference type="NCBI Taxonomy" id="4109"/>
    <lineage>
        <taxon>Eukaryota</taxon>
        <taxon>Viridiplantae</taxon>
        <taxon>Streptophyta</taxon>
        <taxon>Embryophyta</taxon>
        <taxon>Tracheophyta</taxon>
        <taxon>Spermatophyta</taxon>
        <taxon>Magnoliopsida</taxon>
        <taxon>eudicotyledons</taxon>
        <taxon>Gunneridae</taxon>
        <taxon>Pentapetalae</taxon>
        <taxon>asterids</taxon>
        <taxon>lamiids</taxon>
        <taxon>Solanales</taxon>
        <taxon>Solanaceae</taxon>
        <taxon>Solanoideae</taxon>
        <taxon>Solaneae</taxon>
        <taxon>Solanum</taxon>
    </lineage>
</organism>
<evidence type="ECO:0000256" key="16">
    <source>
        <dbReference type="ARBA" id="ARBA00047899"/>
    </source>
</evidence>
<feature type="transmembrane region" description="Helical" evidence="20">
    <location>
        <begin position="460"/>
        <end position="485"/>
    </location>
</feature>
<comment type="catalytic activity">
    <reaction evidence="16 18">
        <text>L-threonyl-[protein] + ATP = O-phospho-L-threonyl-[protein] + ADP + H(+)</text>
        <dbReference type="Rhea" id="RHEA:46608"/>
        <dbReference type="Rhea" id="RHEA-COMP:11060"/>
        <dbReference type="Rhea" id="RHEA-COMP:11605"/>
        <dbReference type="ChEBI" id="CHEBI:15378"/>
        <dbReference type="ChEBI" id="CHEBI:30013"/>
        <dbReference type="ChEBI" id="CHEBI:30616"/>
        <dbReference type="ChEBI" id="CHEBI:61977"/>
        <dbReference type="ChEBI" id="CHEBI:456216"/>
        <dbReference type="EC" id="2.7.11.1"/>
    </reaction>
</comment>
<keyword evidence="26" id="KW-1185">Reference proteome</keyword>
<dbReference type="PANTHER" id="PTHR47976:SF119">
    <property type="entry name" value="G-TYPE LECTIN S-RECEPTOR-LIKE SERINE_THREONINE-PROTEIN KINASE RLK1"/>
    <property type="match status" value="1"/>
</dbReference>
<dbReference type="Pfam" id="PF00954">
    <property type="entry name" value="S_locus_glycop"/>
    <property type="match status" value="1"/>
</dbReference>
<dbReference type="Gene3D" id="2.90.10.30">
    <property type="match status" value="1"/>
</dbReference>
<dbReference type="OrthoDB" id="5857966at2759"/>
<evidence type="ECO:0000259" key="23">
    <source>
        <dbReference type="PROSITE" id="PS50927"/>
    </source>
</evidence>
<dbReference type="GO" id="GO:0030246">
    <property type="term" value="F:carbohydrate binding"/>
    <property type="evidence" value="ECO:0007669"/>
    <property type="project" value="UniProtKB-KW"/>
</dbReference>
<evidence type="ECO:0000256" key="14">
    <source>
        <dbReference type="ARBA" id="ARBA00023170"/>
    </source>
</evidence>
<gene>
    <name evidence="25" type="ORF">H5410_000328</name>
</gene>
<sequence length="808" mass="91390">MSNYISYFLVIFLLFFFPLHNLAQNNGRIATSSSISATDESTPWLSPSNDFAFGFKKIEENKNEFLLCIWYAKIQETTIVWHANISNLVPQGSRLNLDSQRGLILSDPQGNTLWRSDLVFGNIDYGLMNDNGNFVVMGRNSNDPLWESFRNPTNTLLPNQTLERGNFLVSQKSQADFTQGRFYLRMLDNGNMVLVTQSVPSNMDYDDEYYNTQTSDTTNATNSGDKLVFEENGVMYVLKRNNQRQILTPRSIPSASDNYHRVTLNFDGVLSHYYHSRILNSSGWNILWSQPNNICIEIDGDKGPGSCGYNNVCSLGSNNRPVCNCPKGYSLVDPNDAYGDCKPVFSISCDEVGRGSPEDLYSFITIRDTDWPKSDFQQISPSTEQDCQNACLNDCFCVVAIYRSNSCWKKKLPLSNGRIDTNLNSKAFLKIRKDGVPPLSTPGFPNSGSSRSKNWRNLSVVASALLGSSVLVNILFISVFCWGFFHIYKKKMKITRPTSHVADSMCHSFTYKELVEATKDFKEELGRGAFGIVYKGVMHIGSRNVVAIKKLDRVAHEAEKEFITEVNVISQTHHKNLVRLLGYCNEGAHRLLVYEYMSNGTLASFIFGDLKPTWSQRTNIAMGVARGLAYLHEECSTQIIHCDIKPQNILLDDHHVARISDFGLSKLMMINQSRTLTNIRGTRGYVAPEWFRNSQVTVKVDVYSFGVLLLEIITCRKNYENEESYGPEAILTDRVLDCLQEGKLEALVQSDFEALNDKKQLERFVMVGVWCIQEDPSTRPTMRKVCQMLEGSVEVTFPPCPYNFSITI</sequence>
<dbReference type="PROSITE" id="PS00108">
    <property type="entry name" value="PROTEIN_KINASE_ST"/>
    <property type="match status" value="1"/>
</dbReference>
<dbReference type="Gene3D" id="3.30.200.20">
    <property type="entry name" value="Phosphorylase Kinase, domain 1"/>
    <property type="match status" value="1"/>
</dbReference>
<dbReference type="InterPro" id="IPR051343">
    <property type="entry name" value="G-type_lectin_kinases/EP1-like"/>
</dbReference>
<evidence type="ECO:0000256" key="20">
    <source>
        <dbReference type="SAM" id="Phobius"/>
    </source>
</evidence>
<evidence type="ECO:0000256" key="6">
    <source>
        <dbReference type="ARBA" id="ARBA00022729"/>
    </source>
</evidence>
<evidence type="ECO:0000313" key="26">
    <source>
        <dbReference type="Proteomes" id="UP000824120"/>
    </source>
</evidence>
<dbReference type="InterPro" id="IPR011009">
    <property type="entry name" value="Kinase-like_dom_sf"/>
</dbReference>
<evidence type="ECO:0000256" key="17">
    <source>
        <dbReference type="ARBA" id="ARBA00048679"/>
    </source>
</evidence>
<evidence type="ECO:0000256" key="9">
    <source>
        <dbReference type="ARBA" id="ARBA00022777"/>
    </source>
</evidence>
<dbReference type="InterPro" id="IPR003609">
    <property type="entry name" value="Pan_app"/>
</dbReference>
<dbReference type="AlphaFoldDB" id="A0A9J6AWJ9"/>
<dbReference type="PROSITE" id="PS50927">
    <property type="entry name" value="BULB_LECTIN"/>
    <property type="match status" value="1"/>
</dbReference>
<evidence type="ECO:0000256" key="12">
    <source>
        <dbReference type="ARBA" id="ARBA00023136"/>
    </source>
</evidence>
<evidence type="ECO:0000256" key="19">
    <source>
        <dbReference type="PROSITE-ProRule" id="PRU10141"/>
    </source>
</evidence>
<dbReference type="PANTHER" id="PTHR47976">
    <property type="entry name" value="G-TYPE LECTIN S-RECEPTOR-LIKE SERINE/THREONINE-PROTEIN KINASE SD2-5"/>
    <property type="match status" value="1"/>
</dbReference>
<dbReference type="CDD" id="cd14066">
    <property type="entry name" value="STKc_IRAK"/>
    <property type="match status" value="1"/>
</dbReference>
<dbReference type="Gene3D" id="2.90.10.10">
    <property type="entry name" value="Bulb-type lectin domain"/>
    <property type="match status" value="1"/>
</dbReference>
<feature type="binding site" evidence="19">
    <location>
        <position position="550"/>
    </location>
    <ligand>
        <name>ATP</name>
        <dbReference type="ChEBI" id="CHEBI:30616"/>
    </ligand>
</feature>
<evidence type="ECO:0000256" key="15">
    <source>
        <dbReference type="ARBA" id="ARBA00023180"/>
    </source>
</evidence>
<comment type="subcellular location">
    <subcellularLocation>
        <location evidence="1">Membrane</location>
        <topology evidence="1">Single-pass type I membrane protein</topology>
    </subcellularLocation>
</comment>
<dbReference type="GO" id="GO:0005524">
    <property type="term" value="F:ATP binding"/>
    <property type="evidence" value="ECO:0007669"/>
    <property type="project" value="UniProtKB-UniRule"/>
</dbReference>
<dbReference type="Proteomes" id="UP000824120">
    <property type="component" value="Chromosome 1"/>
</dbReference>
<dbReference type="GO" id="GO:0048544">
    <property type="term" value="P:recognition of pollen"/>
    <property type="evidence" value="ECO:0007669"/>
    <property type="project" value="InterPro"/>
</dbReference>
<dbReference type="InterPro" id="IPR036426">
    <property type="entry name" value="Bulb-type_lectin_dom_sf"/>
</dbReference>
<comment type="catalytic activity">
    <reaction evidence="17 18">
        <text>L-seryl-[protein] + ATP = O-phospho-L-seryl-[protein] + ADP + H(+)</text>
        <dbReference type="Rhea" id="RHEA:17989"/>
        <dbReference type="Rhea" id="RHEA-COMP:9863"/>
        <dbReference type="Rhea" id="RHEA-COMP:11604"/>
        <dbReference type="ChEBI" id="CHEBI:15378"/>
        <dbReference type="ChEBI" id="CHEBI:29999"/>
        <dbReference type="ChEBI" id="CHEBI:30616"/>
        <dbReference type="ChEBI" id="CHEBI:83421"/>
        <dbReference type="ChEBI" id="CHEBI:456216"/>
        <dbReference type="EC" id="2.7.11.1"/>
    </reaction>
</comment>
<keyword evidence="11 20" id="KW-1133">Transmembrane helix</keyword>
<proteinExistence type="inferred from homology"/>
<dbReference type="InterPro" id="IPR001480">
    <property type="entry name" value="Bulb-type_lectin_dom"/>
</dbReference>
<reference evidence="25 26" key="1">
    <citation type="submission" date="2020-09" db="EMBL/GenBank/DDBJ databases">
        <title>De no assembly of potato wild relative species, Solanum commersonii.</title>
        <authorList>
            <person name="Cho K."/>
        </authorList>
    </citation>
    <scope>NUCLEOTIDE SEQUENCE [LARGE SCALE GENOMIC DNA]</scope>
    <source>
        <strain evidence="25">LZ3.2</strain>
        <tissue evidence="25">Leaf</tissue>
    </source>
</reference>
<dbReference type="InterPro" id="IPR024171">
    <property type="entry name" value="SRK-like_kinase"/>
</dbReference>
<keyword evidence="10 18" id="KW-0067">ATP-binding</keyword>
<evidence type="ECO:0000256" key="3">
    <source>
        <dbReference type="ARBA" id="ARBA00022536"/>
    </source>
</evidence>
<keyword evidence="5 20" id="KW-0812">Transmembrane</keyword>
<evidence type="ECO:0000256" key="1">
    <source>
        <dbReference type="ARBA" id="ARBA00004479"/>
    </source>
</evidence>
<feature type="domain" description="Apple" evidence="24">
    <location>
        <begin position="349"/>
        <end position="432"/>
    </location>
</feature>
<evidence type="ECO:0000256" key="11">
    <source>
        <dbReference type="ARBA" id="ARBA00022989"/>
    </source>
</evidence>
<evidence type="ECO:0000256" key="21">
    <source>
        <dbReference type="SAM" id="SignalP"/>
    </source>
</evidence>
<dbReference type="Pfam" id="PF00069">
    <property type="entry name" value="Pkinase"/>
    <property type="match status" value="1"/>
</dbReference>
<dbReference type="SMART" id="SM00220">
    <property type="entry name" value="S_TKc"/>
    <property type="match status" value="1"/>
</dbReference>
<dbReference type="InterPro" id="IPR000858">
    <property type="entry name" value="S_locus_glycoprot_dom"/>
</dbReference>
<keyword evidence="13" id="KW-1015">Disulfide bond</keyword>
<evidence type="ECO:0000256" key="5">
    <source>
        <dbReference type="ARBA" id="ARBA00022692"/>
    </source>
</evidence>
<feature type="chain" id="PRO_5039940382" description="Receptor-like serine/threonine-protein kinase" evidence="21">
    <location>
        <begin position="24"/>
        <end position="808"/>
    </location>
</feature>
<dbReference type="Gene3D" id="1.10.510.10">
    <property type="entry name" value="Transferase(Phosphotransferase) domain 1"/>
    <property type="match status" value="1"/>
</dbReference>
<dbReference type="PROSITE" id="PS00107">
    <property type="entry name" value="PROTEIN_KINASE_ATP"/>
    <property type="match status" value="1"/>
</dbReference>
<dbReference type="InterPro" id="IPR017441">
    <property type="entry name" value="Protein_kinase_ATP_BS"/>
</dbReference>
<dbReference type="EMBL" id="JACXVP010000001">
    <property type="protein sequence ID" value="KAG5628611.1"/>
    <property type="molecule type" value="Genomic_DNA"/>
</dbReference>
<dbReference type="SUPFAM" id="SSF51110">
    <property type="entry name" value="alpha-D-mannose-specific plant lectins"/>
    <property type="match status" value="1"/>
</dbReference>
<dbReference type="PIRSF" id="PIRSF000641">
    <property type="entry name" value="SRK"/>
    <property type="match status" value="1"/>
</dbReference>
<dbReference type="PROSITE" id="PS50011">
    <property type="entry name" value="PROTEIN_KINASE_DOM"/>
    <property type="match status" value="1"/>
</dbReference>
<dbReference type="SMART" id="SM00108">
    <property type="entry name" value="B_lectin"/>
    <property type="match status" value="1"/>
</dbReference>
<keyword evidence="15" id="KW-0325">Glycoprotein</keyword>
<evidence type="ECO:0000259" key="22">
    <source>
        <dbReference type="PROSITE" id="PS50011"/>
    </source>
</evidence>
<protein>
    <recommendedName>
        <fullName evidence="18">Receptor-like serine/threonine-protein kinase</fullName>
        <ecNumber evidence="18">2.7.11.1</ecNumber>
    </recommendedName>
</protein>
<keyword evidence="8 18" id="KW-0547">Nucleotide-binding</keyword>
<evidence type="ECO:0000256" key="4">
    <source>
        <dbReference type="ARBA" id="ARBA00022679"/>
    </source>
</evidence>
<dbReference type="GO" id="GO:0016020">
    <property type="term" value="C:membrane"/>
    <property type="evidence" value="ECO:0007669"/>
    <property type="project" value="UniProtKB-SubCell"/>
</dbReference>
<evidence type="ECO:0000313" key="25">
    <source>
        <dbReference type="EMBL" id="KAG5628611.1"/>
    </source>
</evidence>
<keyword evidence="3" id="KW-0245">EGF-like domain</keyword>
<dbReference type="SUPFAM" id="SSF56112">
    <property type="entry name" value="Protein kinase-like (PK-like)"/>
    <property type="match status" value="1"/>
</dbReference>
<comment type="caution">
    <text evidence="25">The sequence shown here is derived from an EMBL/GenBank/DDBJ whole genome shotgun (WGS) entry which is preliminary data.</text>
</comment>
<feature type="domain" description="Protein kinase" evidence="22">
    <location>
        <begin position="519"/>
        <end position="797"/>
    </location>
</feature>
<evidence type="ECO:0000256" key="2">
    <source>
        <dbReference type="ARBA" id="ARBA00022527"/>
    </source>
</evidence>
<feature type="signal peptide" evidence="21">
    <location>
        <begin position="1"/>
        <end position="23"/>
    </location>
</feature>
<dbReference type="GO" id="GO:0004674">
    <property type="term" value="F:protein serine/threonine kinase activity"/>
    <property type="evidence" value="ECO:0007669"/>
    <property type="project" value="UniProtKB-KW"/>
</dbReference>
<keyword evidence="9 18" id="KW-0418">Kinase</keyword>
<evidence type="ECO:0000259" key="24">
    <source>
        <dbReference type="PROSITE" id="PS50948"/>
    </source>
</evidence>
<dbReference type="PROSITE" id="PS50948">
    <property type="entry name" value="PAN"/>
    <property type="match status" value="1"/>
</dbReference>
<dbReference type="FunFam" id="3.30.200.20:FF:000059">
    <property type="entry name" value="S-receptor-like serine/threonine-protein kinase"/>
    <property type="match status" value="1"/>
</dbReference>
<evidence type="ECO:0000256" key="10">
    <source>
        <dbReference type="ARBA" id="ARBA00022840"/>
    </source>
</evidence>
<evidence type="ECO:0000256" key="8">
    <source>
        <dbReference type="ARBA" id="ARBA00022741"/>
    </source>
</evidence>
<dbReference type="InterPro" id="IPR000719">
    <property type="entry name" value="Prot_kinase_dom"/>
</dbReference>
<dbReference type="FunFam" id="2.90.10.10:FF:000013">
    <property type="entry name" value="G-type lectin S-receptor-like serine/threonine-protein kinase LECRK1"/>
    <property type="match status" value="1"/>
</dbReference>
<name>A0A9J6AWJ9_SOLCO</name>
<dbReference type="EC" id="2.7.11.1" evidence="18"/>
<keyword evidence="2 18" id="KW-0723">Serine/threonine-protein kinase</keyword>
<keyword evidence="7" id="KW-0430">Lectin</keyword>
<keyword evidence="4 18" id="KW-0808">Transferase</keyword>
<keyword evidence="12 20" id="KW-0472">Membrane</keyword>
<keyword evidence="14" id="KW-0675">Receptor</keyword>
<evidence type="ECO:0000256" key="18">
    <source>
        <dbReference type="PIRNR" id="PIRNR000641"/>
    </source>
</evidence>
<dbReference type="CDD" id="cd01098">
    <property type="entry name" value="PAN_AP_plant"/>
    <property type="match status" value="1"/>
</dbReference>
<dbReference type="Pfam" id="PF01453">
    <property type="entry name" value="B_lectin"/>
    <property type="match status" value="1"/>
</dbReference>
<feature type="domain" description="Bulb-type lectin" evidence="23">
    <location>
        <begin position="30"/>
        <end position="149"/>
    </location>
</feature>